<dbReference type="Proteomes" id="UP001189225">
    <property type="component" value="Unassembled WGS sequence"/>
</dbReference>
<accession>A0AB72X764</accession>
<evidence type="ECO:0000313" key="2">
    <source>
        <dbReference type="Proteomes" id="UP001189225"/>
    </source>
</evidence>
<dbReference type="RefSeq" id="WP_316900897.1">
    <property type="nucleotide sequence ID" value="NZ_CATWHI010000004.1"/>
</dbReference>
<comment type="caution">
    <text evidence="1">The sequence shown here is derived from an EMBL/GenBank/DDBJ whole genome shotgun (WGS) entry which is preliminary data.</text>
</comment>
<proteinExistence type="predicted"/>
<sequence length="141" mass="14893">MQAPNDSVDFTDLNATQKAELLKQWESQQTQIAKERLRMQIEGVADTKTREGVMSDVVGMMFVGLAELVVALSKAKSIADVNSAVQPLFKIGSAVDTAVKSGTLKLPYMVKDGGAQGVLADMTKLSNGIAAVIAASEPPAK</sequence>
<dbReference type="AlphaFoldDB" id="A0AB72X764"/>
<protein>
    <submittedName>
        <fullName evidence="1">Uncharacterized protein</fullName>
    </submittedName>
</protein>
<dbReference type="EMBL" id="CATWHI010000004">
    <property type="protein sequence ID" value="CAJ0742097.1"/>
    <property type="molecule type" value="Genomic_DNA"/>
</dbReference>
<keyword evidence="2" id="KW-1185">Reference proteome</keyword>
<gene>
    <name evidence="1" type="ORF">R16034_02968</name>
</gene>
<evidence type="ECO:0000313" key="1">
    <source>
        <dbReference type="EMBL" id="CAJ0742097.1"/>
    </source>
</evidence>
<name>A0AB72X764_9RALS</name>
<organism evidence="1 2">
    <name type="scientific">Ralstonia edaphi</name>
    <dbReference type="NCBI Taxonomy" id="3058599"/>
    <lineage>
        <taxon>Bacteria</taxon>
        <taxon>Pseudomonadati</taxon>
        <taxon>Pseudomonadota</taxon>
        <taxon>Betaproteobacteria</taxon>
        <taxon>Burkholderiales</taxon>
        <taxon>Burkholderiaceae</taxon>
        <taxon>Ralstonia</taxon>
    </lineage>
</organism>
<reference evidence="1 2" key="1">
    <citation type="submission" date="2023-07" db="EMBL/GenBank/DDBJ databases">
        <authorList>
            <person name="Peeters C."/>
        </authorList>
    </citation>
    <scope>NUCLEOTIDE SEQUENCE [LARGE SCALE GENOMIC DNA]</scope>
    <source>
        <strain evidence="1 2">R-16034</strain>
    </source>
</reference>